<feature type="transmembrane region" description="Helical" evidence="4">
    <location>
        <begin position="208"/>
        <end position="229"/>
    </location>
</feature>
<feature type="domain" description="Methyl-accepting transducer" evidence="5">
    <location>
        <begin position="303"/>
        <end position="567"/>
    </location>
</feature>
<comment type="caution">
    <text evidence="7">The sequence shown here is derived from an EMBL/GenBank/DDBJ whole genome shotgun (WGS) entry which is preliminary data.</text>
</comment>
<dbReference type="RefSeq" id="WP_228354028.1">
    <property type="nucleotide sequence ID" value="NZ_JACEGA010000001.1"/>
</dbReference>
<dbReference type="EMBL" id="JACEGA010000001">
    <property type="protein sequence ID" value="MBB2184453.1"/>
    <property type="molecule type" value="Genomic_DNA"/>
</dbReference>
<dbReference type="GO" id="GO:0016020">
    <property type="term" value="C:membrane"/>
    <property type="evidence" value="ECO:0007669"/>
    <property type="project" value="InterPro"/>
</dbReference>
<dbReference type="AlphaFoldDB" id="A0A839K3G5"/>
<evidence type="ECO:0000256" key="1">
    <source>
        <dbReference type="ARBA" id="ARBA00023224"/>
    </source>
</evidence>
<evidence type="ECO:0000256" key="2">
    <source>
        <dbReference type="ARBA" id="ARBA00029447"/>
    </source>
</evidence>
<dbReference type="Gene3D" id="6.10.340.10">
    <property type="match status" value="1"/>
</dbReference>
<keyword evidence="4" id="KW-1133">Transmembrane helix</keyword>
<keyword evidence="4" id="KW-0472">Membrane</keyword>
<name>A0A839K3G5_9FIRM</name>
<evidence type="ECO:0000256" key="4">
    <source>
        <dbReference type="SAM" id="Phobius"/>
    </source>
</evidence>
<evidence type="ECO:0000259" key="6">
    <source>
        <dbReference type="PROSITE" id="PS50885"/>
    </source>
</evidence>
<reference evidence="7 8" key="1">
    <citation type="submission" date="2020-07" db="EMBL/GenBank/DDBJ databases">
        <title>Characterization and genome sequencing of isolate MD1, a novel member within the family Lachnospiraceae.</title>
        <authorList>
            <person name="Rettenmaier R."/>
            <person name="Di Bello L."/>
            <person name="Zinser C."/>
            <person name="Scheitz K."/>
            <person name="Liebl W."/>
            <person name="Zverlov V."/>
        </authorList>
    </citation>
    <scope>NUCLEOTIDE SEQUENCE [LARGE SCALE GENOMIC DNA]</scope>
    <source>
        <strain evidence="7 8">MD1</strain>
    </source>
</reference>
<proteinExistence type="inferred from homology"/>
<sequence length="610" mass="67742">MKLLKKRRRWSLISIIKNRKVSTKLLIIVAPAFIITALNLYQLGTQTKHVSKLSEETYYNQVYLNTRSLVNAERALYQAVIAEKAIVYGGDELSQEQIQSLIKEYEYKADKSIELVNKTIEALRAYPEFDTFRFSGPKYTIYELNDSFQSSFMDWKEAYDPATGKGDPLEKESLFKYAIENLNYMSDILDEYSIYVTGEIQKSTTINLVQSIIITLAISLVIILLSLYITRYLRRSIKHVTMDMENIAKKDLTFTPHIIQSKDELGVLSYSVSAVISSLKSVIQQVTKTANLLSDASSNMKLNSEDVSKSMNEIAMTVQEIADGAGHQAEDSEQLVNEITLLGEVVQKNTASANELTIASNVIQKASEEGLSSVNALENITVKNEDAFHSIFEIINITHENAGQIGKAIEMISSLAGTTKLLSLNASIEAARAGEAGRGFAVVAEEIKKLSEETEASAKIIDNVLITLKENIYSASSQSKEVQEAVKLQTSGVADTKEKYLAIMEALNNINKQIVSLNEVSKDMEKSRNNVMNIGMNVSSISEEYAASTQQTSATTQEVLAAMTQINQIGEEVDDLVIEIKALVDQFKISEDDVEQMAETINEPEKVELS</sequence>
<organism evidence="7 8">
    <name type="scientific">Variimorphobacter saccharofermentans</name>
    <dbReference type="NCBI Taxonomy" id="2755051"/>
    <lineage>
        <taxon>Bacteria</taxon>
        <taxon>Bacillati</taxon>
        <taxon>Bacillota</taxon>
        <taxon>Clostridia</taxon>
        <taxon>Lachnospirales</taxon>
        <taxon>Lachnospiraceae</taxon>
        <taxon>Variimorphobacter</taxon>
    </lineage>
</organism>
<gene>
    <name evidence="7" type="ORF">H0486_16350</name>
</gene>
<feature type="domain" description="HAMP" evidence="6">
    <location>
        <begin position="231"/>
        <end position="284"/>
    </location>
</feature>
<dbReference type="InterPro" id="IPR004089">
    <property type="entry name" value="MCPsignal_dom"/>
</dbReference>
<dbReference type="InterPro" id="IPR003660">
    <property type="entry name" value="HAMP_dom"/>
</dbReference>
<dbReference type="Proteomes" id="UP000574276">
    <property type="component" value="Unassembled WGS sequence"/>
</dbReference>
<evidence type="ECO:0000313" key="8">
    <source>
        <dbReference type="Proteomes" id="UP000574276"/>
    </source>
</evidence>
<evidence type="ECO:0000256" key="3">
    <source>
        <dbReference type="PROSITE-ProRule" id="PRU00284"/>
    </source>
</evidence>
<dbReference type="PROSITE" id="PS50885">
    <property type="entry name" value="HAMP"/>
    <property type="match status" value="1"/>
</dbReference>
<dbReference type="SUPFAM" id="SSF58104">
    <property type="entry name" value="Methyl-accepting chemotaxis protein (MCP) signaling domain"/>
    <property type="match status" value="1"/>
</dbReference>
<keyword evidence="1 3" id="KW-0807">Transducer</keyword>
<protein>
    <submittedName>
        <fullName evidence="7">Methyl-accepting chemotaxis protein</fullName>
    </submittedName>
</protein>
<dbReference type="Pfam" id="PF00015">
    <property type="entry name" value="MCPsignal"/>
    <property type="match status" value="1"/>
</dbReference>
<dbReference type="PANTHER" id="PTHR32089:SF112">
    <property type="entry name" value="LYSOZYME-LIKE PROTEIN-RELATED"/>
    <property type="match status" value="1"/>
</dbReference>
<evidence type="ECO:0000313" key="7">
    <source>
        <dbReference type="EMBL" id="MBB2184453.1"/>
    </source>
</evidence>
<keyword evidence="4" id="KW-0812">Transmembrane</keyword>
<dbReference type="GO" id="GO:0007165">
    <property type="term" value="P:signal transduction"/>
    <property type="evidence" value="ECO:0007669"/>
    <property type="project" value="UniProtKB-KW"/>
</dbReference>
<feature type="transmembrane region" description="Helical" evidence="4">
    <location>
        <begin position="21"/>
        <end position="41"/>
    </location>
</feature>
<dbReference type="PANTHER" id="PTHR32089">
    <property type="entry name" value="METHYL-ACCEPTING CHEMOTAXIS PROTEIN MCPB"/>
    <property type="match status" value="1"/>
</dbReference>
<dbReference type="Gene3D" id="1.10.287.950">
    <property type="entry name" value="Methyl-accepting chemotaxis protein"/>
    <property type="match status" value="1"/>
</dbReference>
<accession>A0A839K3G5</accession>
<keyword evidence="8" id="KW-1185">Reference proteome</keyword>
<dbReference type="SMART" id="SM00283">
    <property type="entry name" value="MA"/>
    <property type="match status" value="1"/>
</dbReference>
<dbReference type="PROSITE" id="PS50111">
    <property type="entry name" value="CHEMOTAXIS_TRANSDUC_2"/>
    <property type="match status" value="1"/>
</dbReference>
<comment type="similarity">
    <text evidence="2">Belongs to the methyl-accepting chemotaxis (MCP) protein family.</text>
</comment>
<evidence type="ECO:0000259" key="5">
    <source>
        <dbReference type="PROSITE" id="PS50111"/>
    </source>
</evidence>